<evidence type="ECO:0000313" key="3">
    <source>
        <dbReference type="Proteomes" id="UP000198520"/>
    </source>
</evidence>
<feature type="transmembrane region" description="Helical" evidence="1">
    <location>
        <begin position="85"/>
        <end position="106"/>
    </location>
</feature>
<evidence type="ECO:0000313" key="2">
    <source>
        <dbReference type="EMBL" id="SFF22275.1"/>
    </source>
</evidence>
<feature type="transmembrane region" description="Helical" evidence="1">
    <location>
        <begin position="118"/>
        <end position="138"/>
    </location>
</feature>
<sequence>MTTDPTRRGTAAHAPHVEEDWADAFVLELRLLDVHGTVIGDALAEVDSHCADSGEGARETFGDPVEYARSLDLPRMPDTGWRGMVPVLVPVGVQLAGMFAVSASAGPLRQGEAVAVTGGQAVGALVLALALTALAVWAEAILRLFIERPVLGFLGFSAVIVAVVLPGAAVVMPSAMAGLAGPFTSVPAVVALGGGVLLLAVGCFLEIRRRDADADPVVDPRSAPEPEPTGWDRWQRWSVAIIPFWSVVLFALGWFLPGR</sequence>
<feature type="transmembrane region" description="Helical" evidence="1">
    <location>
        <begin position="237"/>
        <end position="256"/>
    </location>
</feature>
<keyword evidence="1" id="KW-0472">Membrane</keyword>
<keyword evidence="1" id="KW-0812">Transmembrane</keyword>
<gene>
    <name evidence="2" type="ORF">SAMN04488035_2063</name>
</gene>
<evidence type="ECO:0000256" key="1">
    <source>
        <dbReference type="SAM" id="Phobius"/>
    </source>
</evidence>
<protein>
    <submittedName>
        <fullName evidence="2">Uncharacterized protein</fullName>
    </submittedName>
</protein>
<dbReference type="STRING" id="285351.SAMN04488035_2063"/>
<feature type="transmembrane region" description="Helical" evidence="1">
    <location>
        <begin position="184"/>
        <end position="205"/>
    </location>
</feature>
<keyword evidence="1" id="KW-1133">Transmembrane helix</keyword>
<feature type="transmembrane region" description="Helical" evidence="1">
    <location>
        <begin position="150"/>
        <end position="172"/>
    </location>
</feature>
<dbReference type="EMBL" id="FONZ01000003">
    <property type="protein sequence ID" value="SFF22275.1"/>
    <property type="molecule type" value="Genomic_DNA"/>
</dbReference>
<name>A0A1I2GX30_9MICO</name>
<dbReference type="RefSeq" id="WP_093378194.1">
    <property type="nucleotide sequence ID" value="NZ_BNAN01000003.1"/>
</dbReference>
<organism evidence="2 3">
    <name type="scientific">Flavimobilis marinus</name>
    <dbReference type="NCBI Taxonomy" id="285351"/>
    <lineage>
        <taxon>Bacteria</taxon>
        <taxon>Bacillati</taxon>
        <taxon>Actinomycetota</taxon>
        <taxon>Actinomycetes</taxon>
        <taxon>Micrococcales</taxon>
        <taxon>Jonesiaceae</taxon>
        <taxon>Flavimobilis</taxon>
    </lineage>
</organism>
<dbReference type="AlphaFoldDB" id="A0A1I2GX30"/>
<dbReference type="Proteomes" id="UP000198520">
    <property type="component" value="Unassembled WGS sequence"/>
</dbReference>
<proteinExistence type="predicted"/>
<reference evidence="3" key="1">
    <citation type="submission" date="2016-10" db="EMBL/GenBank/DDBJ databases">
        <authorList>
            <person name="Varghese N."/>
            <person name="Submissions S."/>
        </authorList>
    </citation>
    <scope>NUCLEOTIDE SEQUENCE [LARGE SCALE GENOMIC DNA]</scope>
    <source>
        <strain evidence="3">DSM 19083</strain>
    </source>
</reference>
<keyword evidence="3" id="KW-1185">Reference proteome</keyword>
<accession>A0A1I2GX30</accession>